<keyword evidence="5" id="KW-1185">Reference proteome</keyword>
<evidence type="ECO:0000256" key="1">
    <source>
        <dbReference type="ARBA" id="ARBA00009199"/>
    </source>
</evidence>
<gene>
    <name evidence="4" type="ORF">SAMN04490248_10221</name>
</gene>
<dbReference type="AlphaFoldDB" id="A0A1H8MCR2"/>
<dbReference type="Proteomes" id="UP000198893">
    <property type="component" value="Unassembled WGS sequence"/>
</dbReference>
<dbReference type="Gene3D" id="3.90.1300.10">
    <property type="entry name" value="Amidase signature (AS) domain"/>
    <property type="match status" value="1"/>
</dbReference>
<dbReference type="InterPro" id="IPR023631">
    <property type="entry name" value="Amidase_dom"/>
</dbReference>
<dbReference type="Pfam" id="PF01425">
    <property type="entry name" value="Amidase"/>
    <property type="match status" value="1"/>
</dbReference>
<dbReference type="STRING" id="569882.SAMN04490248_10221"/>
<dbReference type="PANTHER" id="PTHR11895:SF7">
    <property type="entry name" value="GLUTAMYL-TRNA(GLN) AMIDOTRANSFERASE SUBUNIT A, MITOCHONDRIAL"/>
    <property type="match status" value="1"/>
</dbReference>
<feature type="domain" description="Amidase" evidence="3">
    <location>
        <begin position="27"/>
        <end position="444"/>
    </location>
</feature>
<dbReference type="InterPro" id="IPR000120">
    <property type="entry name" value="Amidase"/>
</dbReference>
<evidence type="ECO:0000313" key="4">
    <source>
        <dbReference type="EMBL" id="SEO14946.1"/>
    </source>
</evidence>
<dbReference type="InterPro" id="IPR020556">
    <property type="entry name" value="Amidase_CS"/>
</dbReference>
<evidence type="ECO:0000259" key="3">
    <source>
        <dbReference type="Pfam" id="PF01425"/>
    </source>
</evidence>
<accession>A0A1H8MCR2</accession>
<dbReference type="NCBIfam" id="NF004815">
    <property type="entry name" value="PRK06169.1"/>
    <property type="match status" value="1"/>
</dbReference>
<dbReference type="GO" id="GO:0016740">
    <property type="term" value="F:transferase activity"/>
    <property type="evidence" value="ECO:0007669"/>
    <property type="project" value="UniProtKB-KW"/>
</dbReference>
<organism evidence="4 5">
    <name type="scientific">Salinihabitans flavidus</name>
    <dbReference type="NCBI Taxonomy" id="569882"/>
    <lineage>
        <taxon>Bacteria</taxon>
        <taxon>Pseudomonadati</taxon>
        <taxon>Pseudomonadota</taxon>
        <taxon>Alphaproteobacteria</taxon>
        <taxon>Rhodobacterales</taxon>
        <taxon>Roseobacteraceae</taxon>
        <taxon>Salinihabitans</taxon>
    </lineage>
</organism>
<keyword evidence="4" id="KW-0808">Transferase</keyword>
<reference evidence="4 5" key="1">
    <citation type="submission" date="2016-10" db="EMBL/GenBank/DDBJ databases">
        <authorList>
            <person name="de Groot N.N."/>
        </authorList>
    </citation>
    <scope>NUCLEOTIDE SEQUENCE [LARGE SCALE GENOMIC DNA]</scope>
    <source>
        <strain evidence="4 5">DSM 27842</strain>
    </source>
</reference>
<dbReference type="PROSITE" id="PS00571">
    <property type="entry name" value="AMIDASES"/>
    <property type="match status" value="1"/>
</dbReference>
<dbReference type="RefSeq" id="WP_093114975.1">
    <property type="nucleotide sequence ID" value="NZ_FODS01000002.1"/>
</dbReference>
<protein>
    <submittedName>
        <fullName evidence="4">Aspartyl-tRNA(Asn)/glutamyl-tRNA(Gln) amidotransferase subunit A</fullName>
    </submittedName>
</protein>
<comment type="similarity">
    <text evidence="1">Belongs to the amidase family.</text>
</comment>
<dbReference type="PANTHER" id="PTHR11895">
    <property type="entry name" value="TRANSAMIDASE"/>
    <property type="match status" value="1"/>
</dbReference>
<dbReference type="InterPro" id="IPR036928">
    <property type="entry name" value="AS_sf"/>
</dbReference>
<dbReference type="OrthoDB" id="9777859at2"/>
<evidence type="ECO:0000313" key="5">
    <source>
        <dbReference type="Proteomes" id="UP000198893"/>
    </source>
</evidence>
<feature type="region of interest" description="Disordered" evidence="2">
    <location>
        <begin position="91"/>
        <end position="110"/>
    </location>
</feature>
<dbReference type="SUPFAM" id="SSF75304">
    <property type="entry name" value="Amidase signature (AS) enzymes"/>
    <property type="match status" value="1"/>
</dbReference>
<evidence type="ECO:0000256" key="2">
    <source>
        <dbReference type="SAM" id="MobiDB-lite"/>
    </source>
</evidence>
<name>A0A1H8MCR2_9RHOB</name>
<dbReference type="EMBL" id="FODS01000002">
    <property type="protein sequence ID" value="SEO14946.1"/>
    <property type="molecule type" value="Genomic_DNA"/>
</dbReference>
<sequence length="469" mass="50599">MRDQLIYMSASEMVAAFATRQLSPVDVAKAALDRIAEIQPTLNAFCIIDGESAMSDARASEERYANGAPLGPVDGVPTTLKDLVLTRGWPTRRGSRTIPEEGPWNEDGPATARLRESGAVLLGKTTTPEFAYKPVTVSPLTGTTRNPWNPALTPGGSSGGAGAATAMGAGTLALGTDAGGSIRIPASFCGVFGLKPSGGRVPMYPPTPLASLVGFGPMTRTVEDAARMLTVLARPDIRDVAALPFDEIAYHERLDADPKSWRIAFSPTMGYAQVDDEIATLVEEATRDFARMGARVETVDRVMDDPEPLMTKLRRGFTAYAFRHMGEDQFALMDPELVADIRESRGASLNAHLDAEMERIALLKQMTSFHEDYDFLVTPTLTVPPFSVDLERPEGETRYSWTGLCIPFNLTRQPAASVPCGFTRAGLPVGLQIVGPPRADLEVLQAARALERARPWAQATPDPQKWVAA</sequence>
<proteinExistence type="inferred from homology"/>